<keyword evidence="4" id="KW-1185">Reference proteome</keyword>
<dbReference type="EMBL" id="CP042912">
    <property type="protein sequence ID" value="QEG21836.1"/>
    <property type="molecule type" value="Genomic_DNA"/>
</dbReference>
<dbReference type="InterPro" id="IPR012495">
    <property type="entry name" value="TadE-like_dom"/>
</dbReference>
<dbReference type="RefSeq" id="WP_075085508.1">
    <property type="nucleotide sequence ID" value="NZ_CP042912.1"/>
</dbReference>
<evidence type="ECO:0000256" key="1">
    <source>
        <dbReference type="SAM" id="Phobius"/>
    </source>
</evidence>
<dbReference type="OrthoDB" id="276644at2"/>
<accession>A0A5B9PBE1</accession>
<protein>
    <submittedName>
        <fullName evidence="3">TadE-like protein</fullName>
    </submittedName>
</protein>
<dbReference type="AlphaFoldDB" id="A0A5B9PBE1"/>
<sequence length="138" mass="14486">MFHRPPNIKTKRASRRGAAVVEFAVCLPLIVLIVFGGIEAANMLFLRQTLVQAAYEGIKTGVKVDGTAVQAQASAQAVCDGRNLQNVTISLSPSNLAAVSRGDIIEITVSAPGDDNSIFPFGPFAGKDVTASAVMVKE</sequence>
<feature type="domain" description="TadE-like" evidence="2">
    <location>
        <begin position="17"/>
        <end position="57"/>
    </location>
</feature>
<dbReference type="Pfam" id="PF07811">
    <property type="entry name" value="TadE"/>
    <property type="match status" value="1"/>
</dbReference>
<evidence type="ECO:0000313" key="3">
    <source>
        <dbReference type="EMBL" id="QEG21836.1"/>
    </source>
</evidence>
<evidence type="ECO:0000313" key="4">
    <source>
        <dbReference type="Proteomes" id="UP000322214"/>
    </source>
</evidence>
<proteinExistence type="predicted"/>
<reference evidence="3 4" key="1">
    <citation type="submission" date="2019-08" db="EMBL/GenBank/DDBJ databases">
        <title>Deep-cultivation of Planctomycetes and their phenomic and genomic characterization uncovers novel biology.</title>
        <authorList>
            <person name="Wiegand S."/>
            <person name="Jogler M."/>
            <person name="Boedeker C."/>
            <person name="Pinto D."/>
            <person name="Vollmers J."/>
            <person name="Rivas-Marin E."/>
            <person name="Kohn T."/>
            <person name="Peeters S.H."/>
            <person name="Heuer A."/>
            <person name="Rast P."/>
            <person name="Oberbeckmann S."/>
            <person name="Bunk B."/>
            <person name="Jeske O."/>
            <person name="Meyerdierks A."/>
            <person name="Storesund J.E."/>
            <person name="Kallscheuer N."/>
            <person name="Luecker S."/>
            <person name="Lage O.M."/>
            <person name="Pohl T."/>
            <person name="Merkel B.J."/>
            <person name="Hornburger P."/>
            <person name="Mueller R.-W."/>
            <person name="Bruemmer F."/>
            <person name="Labrenz M."/>
            <person name="Spormann A.M."/>
            <person name="Op den Camp H."/>
            <person name="Overmann J."/>
            <person name="Amann R."/>
            <person name="Jetten M.S.M."/>
            <person name="Mascher T."/>
            <person name="Medema M.H."/>
            <person name="Devos D.P."/>
            <person name="Kaster A.-K."/>
            <person name="Ovreas L."/>
            <person name="Rohde M."/>
            <person name="Galperin M.Y."/>
            <person name="Jogler C."/>
        </authorList>
    </citation>
    <scope>NUCLEOTIDE SEQUENCE [LARGE SCALE GENOMIC DNA]</scope>
    <source>
        <strain evidence="3 4">FC18</strain>
    </source>
</reference>
<dbReference type="Proteomes" id="UP000322214">
    <property type="component" value="Chromosome"/>
</dbReference>
<feature type="transmembrane region" description="Helical" evidence="1">
    <location>
        <begin position="20"/>
        <end position="38"/>
    </location>
</feature>
<evidence type="ECO:0000259" key="2">
    <source>
        <dbReference type="Pfam" id="PF07811"/>
    </source>
</evidence>
<organism evidence="3 4">
    <name type="scientific">Mariniblastus fucicola</name>
    <dbReference type="NCBI Taxonomy" id="980251"/>
    <lineage>
        <taxon>Bacteria</taxon>
        <taxon>Pseudomonadati</taxon>
        <taxon>Planctomycetota</taxon>
        <taxon>Planctomycetia</taxon>
        <taxon>Pirellulales</taxon>
        <taxon>Pirellulaceae</taxon>
        <taxon>Mariniblastus</taxon>
    </lineage>
</organism>
<keyword evidence="1" id="KW-0472">Membrane</keyword>
<keyword evidence="1" id="KW-1133">Transmembrane helix</keyword>
<dbReference type="KEGG" id="mff:MFFC18_16960"/>
<name>A0A5B9PBE1_9BACT</name>
<dbReference type="STRING" id="980251.GCA_001642875_03297"/>
<keyword evidence="1" id="KW-0812">Transmembrane</keyword>
<gene>
    <name evidence="3" type="ORF">MFFC18_16960</name>
</gene>